<proteinExistence type="predicted"/>
<dbReference type="KEGG" id="mcal:110287285"/>
<dbReference type="CTD" id="688842"/>
<dbReference type="Proteomes" id="UP000515126">
    <property type="component" value="Chromosome X"/>
</dbReference>
<organism evidence="3 4">
    <name type="scientific">Mus caroli</name>
    <name type="common">Ryukyu mouse</name>
    <name type="synonym">Ricefield mouse</name>
    <dbReference type="NCBI Taxonomy" id="10089"/>
    <lineage>
        <taxon>Eukaryota</taxon>
        <taxon>Metazoa</taxon>
        <taxon>Chordata</taxon>
        <taxon>Craniata</taxon>
        <taxon>Vertebrata</taxon>
        <taxon>Euteleostomi</taxon>
        <taxon>Mammalia</taxon>
        <taxon>Eutheria</taxon>
        <taxon>Euarchontoglires</taxon>
        <taxon>Glires</taxon>
        <taxon>Rodentia</taxon>
        <taxon>Myomorpha</taxon>
        <taxon>Muroidea</taxon>
        <taxon>Muridae</taxon>
        <taxon>Murinae</taxon>
        <taxon>Mus</taxon>
        <taxon>Mus</taxon>
    </lineage>
</organism>
<gene>
    <name evidence="4" type="primary">CXHXorf66</name>
</gene>
<dbReference type="AlphaFoldDB" id="A0A6P5P454"/>
<keyword evidence="2" id="KW-0732">Signal</keyword>
<sequence length="335" mass="37720">MIIAFTFTCFCLLHYNCMVEEVQPPGGLNKENMAAISSWVSKVSAYQPDMIVEDILETQPLLLNLDQTSAPLCPDKQPIPNNTAKSIQASSLEKPCIPSPNAQKSTKCINIEKSSTSCNAKYSNRPLKSNRPTMSSNPKRLCKSSHLEKTYNKCGLKKSNKLNHAYKFANFNSSCSEKQAPPWLSVLQTSAKQTTQPSSLISHNQITPTKPRRIKRPNLSRGHYEVKRSVNRRKPLLPMPTTAKVCQHYKDKCLVCNNSGFLLSDLSGEEKNNEENLYGSMKVKPHRNPFYDTGYKYKAYEKNVSNDTMKECDSEDSNSEIVLICDISHDNITNK</sequence>
<dbReference type="PANTHER" id="PTHR37340">
    <property type="entry name" value="GENE 7073-RELATED"/>
    <property type="match status" value="1"/>
</dbReference>
<evidence type="ECO:0000313" key="4">
    <source>
        <dbReference type="RefSeq" id="XP_021009600.1"/>
    </source>
</evidence>
<protein>
    <submittedName>
        <fullName evidence="4">Uncharacterized protein CXorf66 homolog</fullName>
    </submittedName>
</protein>
<feature type="signal peptide" evidence="2">
    <location>
        <begin position="1"/>
        <end position="19"/>
    </location>
</feature>
<accession>A0A6P5P454</accession>
<evidence type="ECO:0000256" key="2">
    <source>
        <dbReference type="SAM" id="SignalP"/>
    </source>
</evidence>
<evidence type="ECO:0000313" key="3">
    <source>
        <dbReference type="Proteomes" id="UP000515126"/>
    </source>
</evidence>
<dbReference type="GeneID" id="110287285"/>
<dbReference type="PANTHER" id="PTHR37340:SF1">
    <property type="entry name" value="GENE 7073-RELATED"/>
    <property type="match status" value="1"/>
</dbReference>
<reference evidence="4" key="1">
    <citation type="submission" date="2025-08" db="UniProtKB">
        <authorList>
            <consortium name="RefSeq"/>
        </authorList>
    </citation>
    <scope>IDENTIFICATION</scope>
</reference>
<dbReference type="RefSeq" id="XP_021009600.1">
    <property type="nucleotide sequence ID" value="XM_021153941.1"/>
</dbReference>
<dbReference type="InterPro" id="IPR038873">
    <property type="entry name" value="CXorf66"/>
</dbReference>
<feature type="compositionally biased region" description="Polar residues" evidence="1">
    <location>
        <begin position="194"/>
        <end position="208"/>
    </location>
</feature>
<feature type="chain" id="PRO_5027565617" evidence="2">
    <location>
        <begin position="20"/>
        <end position="335"/>
    </location>
</feature>
<keyword evidence="3" id="KW-1185">Reference proteome</keyword>
<feature type="region of interest" description="Disordered" evidence="1">
    <location>
        <begin position="194"/>
        <end position="216"/>
    </location>
</feature>
<evidence type="ECO:0000256" key="1">
    <source>
        <dbReference type="SAM" id="MobiDB-lite"/>
    </source>
</evidence>
<name>A0A6P5P454_MUSCR</name>